<accession>A0A5D3CKK0</accession>
<protein>
    <submittedName>
        <fullName evidence="1">Chromo domain-containing protein</fullName>
    </submittedName>
</protein>
<proteinExistence type="predicted"/>
<organism evidence="1 2">
    <name type="scientific">Cucumis melo var. makuwa</name>
    <name type="common">Oriental melon</name>
    <dbReference type="NCBI Taxonomy" id="1194695"/>
    <lineage>
        <taxon>Eukaryota</taxon>
        <taxon>Viridiplantae</taxon>
        <taxon>Streptophyta</taxon>
        <taxon>Embryophyta</taxon>
        <taxon>Tracheophyta</taxon>
        <taxon>Spermatophyta</taxon>
        <taxon>Magnoliopsida</taxon>
        <taxon>eudicotyledons</taxon>
        <taxon>Gunneridae</taxon>
        <taxon>Pentapetalae</taxon>
        <taxon>rosids</taxon>
        <taxon>fabids</taxon>
        <taxon>Cucurbitales</taxon>
        <taxon>Cucurbitaceae</taxon>
        <taxon>Benincaseae</taxon>
        <taxon>Cucumis</taxon>
    </lineage>
</organism>
<dbReference type="Proteomes" id="UP000321947">
    <property type="component" value="Unassembled WGS sequence"/>
</dbReference>
<dbReference type="AlphaFoldDB" id="A0A5D3CKK0"/>
<gene>
    <name evidence="1" type="ORF">E5676_scaffold304G00020</name>
</gene>
<evidence type="ECO:0000313" key="1">
    <source>
        <dbReference type="EMBL" id="TYK11694.1"/>
    </source>
</evidence>
<sequence>MVFTTEDQLCSFGIKCCTCSGMCQFLGEGKGRGKLASDREGSVTCHMGTQFCFCVYVLEVKMLRSRGIALVKVLWQNHGVEETTWEREDYMKAQYPELHRDLCTKETQFFLETLNAAAIPLSSSAVTAFLIPPSIHRPSRFRRCLRRTINVVDPQPVIRHRVLAHRFQPVHSRASRHAWIRAASSSRSRGASPHRLAEE</sequence>
<reference evidence="1 2" key="1">
    <citation type="submission" date="2019-08" db="EMBL/GenBank/DDBJ databases">
        <title>Draft genome sequences of two oriental melons (Cucumis melo L. var makuwa).</title>
        <authorList>
            <person name="Kwon S.-Y."/>
        </authorList>
    </citation>
    <scope>NUCLEOTIDE SEQUENCE [LARGE SCALE GENOMIC DNA]</scope>
    <source>
        <strain evidence="2">cv. Chang Bougi</strain>
        <tissue evidence="1">Leaf</tissue>
    </source>
</reference>
<comment type="caution">
    <text evidence="1">The sequence shown here is derived from an EMBL/GenBank/DDBJ whole genome shotgun (WGS) entry which is preliminary data.</text>
</comment>
<dbReference type="EMBL" id="SSTD01010531">
    <property type="protein sequence ID" value="TYK11694.1"/>
    <property type="molecule type" value="Genomic_DNA"/>
</dbReference>
<evidence type="ECO:0000313" key="2">
    <source>
        <dbReference type="Proteomes" id="UP000321947"/>
    </source>
</evidence>
<name>A0A5D3CKK0_CUCMM</name>